<evidence type="ECO:0000256" key="11">
    <source>
        <dbReference type="ARBA" id="ARBA00023004"/>
    </source>
</evidence>
<keyword evidence="5" id="KW-0349">Heme</keyword>
<keyword evidence="7" id="KW-0479">Metal-binding</keyword>
<comment type="cofactor">
    <cofactor evidence="2">
        <name>heme b</name>
        <dbReference type="ChEBI" id="CHEBI:60344"/>
    </cofactor>
</comment>
<gene>
    <name evidence="13" type="ORF">QYM36_018655</name>
</gene>
<accession>A0AA88H221</accession>
<dbReference type="EMBL" id="JAVRJZ010000181">
    <property type="protein sequence ID" value="KAK2702745.1"/>
    <property type="molecule type" value="Genomic_DNA"/>
</dbReference>
<comment type="caution">
    <text evidence="13">The sequence shown here is derived from an EMBL/GenBank/DDBJ whole genome shotgun (WGS) entry which is preliminary data.</text>
</comment>
<dbReference type="InterPro" id="IPR036119">
    <property type="entry name" value="NOS_N_sf"/>
</dbReference>
<dbReference type="GO" id="GO:0006809">
    <property type="term" value="P:nitric oxide biosynthetic process"/>
    <property type="evidence" value="ECO:0007669"/>
    <property type="project" value="InterPro"/>
</dbReference>
<dbReference type="Pfam" id="PF02898">
    <property type="entry name" value="NO_synthase"/>
    <property type="match status" value="1"/>
</dbReference>
<keyword evidence="8" id="KW-0521">NADP</keyword>
<feature type="domain" description="Nitric oxide synthase (NOS)" evidence="12">
    <location>
        <begin position="45"/>
        <end position="107"/>
    </location>
</feature>
<evidence type="ECO:0000256" key="3">
    <source>
        <dbReference type="ARBA" id="ARBA00006267"/>
    </source>
</evidence>
<keyword evidence="10" id="KW-0560">Oxidoreductase</keyword>
<dbReference type="Gene3D" id="3.90.340.10">
    <property type="entry name" value="Nitric Oxide Synthase, Chain A, domain 1"/>
    <property type="match status" value="1"/>
</dbReference>
<sequence>MKQHASNEGIRLKNWSTGEVLYDKLHSTSNAKALNCRLTICTANHMNTVKEEKPIRIGNAHLNRYSEIKMQIEEADGYIMKTKELKYGATVARRNAPSCPGRIQWKKDTCI</sequence>
<evidence type="ECO:0000256" key="8">
    <source>
        <dbReference type="ARBA" id="ARBA00022857"/>
    </source>
</evidence>
<evidence type="ECO:0000256" key="9">
    <source>
        <dbReference type="ARBA" id="ARBA00022860"/>
    </source>
</evidence>
<name>A0AA88H221_ARTSF</name>
<dbReference type="InterPro" id="IPR004030">
    <property type="entry name" value="NOS_N"/>
</dbReference>
<evidence type="ECO:0000313" key="14">
    <source>
        <dbReference type="Proteomes" id="UP001187531"/>
    </source>
</evidence>
<dbReference type="InterPro" id="IPR050607">
    <property type="entry name" value="NOS"/>
</dbReference>
<dbReference type="PANTHER" id="PTHR43410:SF1">
    <property type="entry name" value="NITRIC OXIDE SYNTHASE"/>
    <property type="match status" value="1"/>
</dbReference>
<keyword evidence="6" id="KW-0285">Flavoprotein</keyword>
<evidence type="ECO:0000259" key="12">
    <source>
        <dbReference type="Pfam" id="PF02898"/>
    </source>
</evidence>
<keyword evidence="9" id="KW-0112">Calmodulin-binding</keyword>
<evidence type="ECO:0000256" key="1">
    <source>
        <dbReference type="ARBA" id="ARBA00001917"/>
    </source>
</evidence>
<keyword evidence="14" id="KW-1185">Reference proteome</keyword>
<dbReference type="GO" id="GO:0005516">
    <property type="term" value="F:calmodulin binding"/>
    <property type="evidence" value="ECO:0007669"/>
    <property type="project" value="UniProtKB-KW"/>
</dbReference>
<evidence type="ECO:0000256" key="2">
    <source>
        <dbReference type="ARBA" id="ARBA00001970"/>
    </source>
</evidence>
<dbReference type="AlphaFoldDB" id="A0AA88H221"/>
<organism evidence="13 14">
    <name type="scientific">Artemia franciscana</name>
    <name type="common">Brine shrimp</name>
    <name type="synonym">Artemia sanfranciscana</name>
    <dbReference type="NCBI Taxonomy" id="6661"/>
    <lineage>
        <taxon>Eukaryota</taxon>
        <taxon>Metazoa</taxon>
        <taxon>Ecdysozoa</taxon>
        <taxon>Arthropoda</taxon>
        <taxon>Crustacea</taxon>
        <taxon>Branchiopoda</taxon>
        <taxon>Anostraca</taxon>
        <taxon>Artemiidae</taxon>
        <taxon>Artemia</taxon>
    </lineage>
</organism>
<reference evidence="13" key="1">
    <citation type="submission" date="2023-07" db="EMBL/GenBank/DDBJ databases">
        <title>Chromosome-level genome assembly of Artemia franciscana.</title>
        <authorList>
            <person name="Jo E."/>
        </authorList>
    </citation>
    <scope>NUCLEOTIDE SEQUENCE</scope>
    <source>
        <tissue evidence="13">Whole body</tissue>
    </source>
</reference>
<dbReference type="GO" id="GO:0004517">
    <property type="term" value="F:nitric-oxide synthase activity"/>
    <property type="evidence" value="ECO:0007669"/>
    <property type="project" value="UniProtKB-EC"/>
</dbReference>
<keyword evidence="6" id="KW-0288">FMN</keyword>
<evidence type="ECO:0000313" key="13">
    <source>
        <dbReference type="EMBL" id="KAK2702745.1"/>
    </source>
</evidence>
<comment type="similarity">
    <text evidence="3">Belongs to the NOS family.</text>
</comment>
<dbReference type="EC" id="1.14.13.39" evidence="4"/>
<evidence type="ECO:0000256" key="5">
    <source>
        <dbReference type="ARBA" id="ARBA00022617"/>
    </source>
</evidence>
<dbReference type="PANTHER" id="PTHR43410">
    <property type="entry name" value="NITRIC OXIDE SYNTHASE OXYGENASE"/>
    <property type="match status" value="1"/>
</dbReference>
<evidence type="ECO:0000256" key="6">
    <source>
        <dbReference type="ARBA" id="ARBA00022643"/>
    </source>
</evidence>
<dbReference type="Proteomes" id="UP001187531">
    <property type="component" value="Unassembled WGS sequence"/>
</dbReference>
<protein>
    <recommendedName>
        <fullName evidence="4">nitric-oxide synthase (NADPH)</fullName>
        <ecNumber evidence="4">1.14.13.39</ecNumber>
    </recommendedName>
</protein>
<proteinExistence type="inferred from homology"/>
<comment type="cofactor">
    <cofactor evidence="1">
        <name>FMN</name>
        <dbReference type="ChEBI" id="CHEBI:58210"/>
    </cofactor>
</comment>
<evidence type="ECO:0000256" key="4">
    <source>
        <dbReference type="ARBA" id="ARBA00012989"/>
    </source>
</evidence>
<dbReference type="SUPFAM" id="SSF56512">
    <property type="entry name" value="Nitric oxide (NO) synthase oxygenase domain"/>
    <property type="match status" value="1"/>
</dbReference>
<keyword evidence="11" id="KW-0408">Iron</keyword>
<evidence type="ECO:0000256" key="7">
    <source>
        <dbReference type="ARBA" id="ARBA00022723"/>
    </source>
</evidence>
<evidence type="ECO:0000256" key="10">
    <source>
        <dbReference type="ARBA" id="ARBA00023002"/>
    </source>
</evidence>
<dbReference type="InterPro" id="IPR044943">
    <property type="entry name" value="NOS_dom_1"/>
</dbReference>
<dbReference type="GO" id="GO:0046872">
    <property type="term" value="F:metal ion binding"/>
    <property type="evidence" value="ECO:0007669"/>
    <property type="project" value="UniProtKB-KW"/>
</dbReference>